<reference evidence="1 2" key="1">
    <citation type="submission" date="2015-05" db="EMBL/GenBank/DDBJ databases">
        <title>A genomic and transcriptomic approach to investigate the blue pigment phenotype in Pseudomonas fluorescens.</title>
        <authorList>
            <person name="Andreani N.A."/>
            <person name="Cardazzo B."/>
        </authorList>
    </citation>
    <scope>NUCLEOTIDE SEQUENCE [LARGE SCALE GENOMIC DNA]</scope>
    <source>
        <strain evidence="1 2">Ps_40</strain>
    </source>
</reference>
<comment type="caution">
    <text evidence="1">The sequence shown here is derived from an EMBL/GenBank/DDBJ whole genome shotgun (WGS) entry which is preliminary data.</text>
</comment>
<proteinExistence type="predicted"/>
<sequence length="81" mass="8970">MSHNSLDRPIAHEYRGHEVIIKFDWDKPNDEAPVGAHVIEASEVPGFANTVADLSGPWEDYQSALAEALATAERWVDSQLP</sequence>
<dbReference type="AlphaFoldDB" id="A0A109KNJ9"/>
<protein>
    <submittedName>
        <fullName evidence="1">Uncharacterized protein</fullName>
    </submittedName>
</protein>
<dbReference type="PATRIC" id="fig|294.195.peg.4393"/>
<evidence type="ECO:0000313" key="2">
    <source>
        <dbReference type="Proteomes" id="UP000063434"/>
    </source>
</evidence>
<dbReference type="Proteomes" id="UP000063434">
    <property type="component" value="Unassembled WGS sequence"/>
</dbReference>
<organism evidence="1 2">
    <name type="scientific">Pseudomonas fluorescens</name>
    <dbReference type="NCBI Taxonomy" id="294"/>
    <lineage>
        <taxon>Bacteria</taxon>
        <taxon>Pseudomonadati</taxon>
        <taxon>Pseudomonadota</taxon>
        <taxon>Gammaproteobacteria</taxon>
        <taxon>Pseudomonadales</taxon>
        <taxon>Pseudomonadaceae</taxon>
        <taxon>Pseudomonas</taxon>
    </lineage>
</organism>
<dbReference type="EMBL" id="LCYC01000054">
    <property type="protein sequence ID" value="KWV72411.1"/>
    <property type="molecule type" value="Genomic_DNA"/>
</dbReference>
<name>A0A109KNJ9_PSEFL</name>
<gene>
    <name evidence="1" type="ORF">PFL603g_04104</name>
</gene>
<dbReference type="RefSeq" id="WP_060766145.1">
    <property type="nucleotide sequence ID" value="NZ_LCYC01000054.1"/>
</dbReference>
<accession>A0A109KNJ9</accession>
<evidence type="ECO:0000313" key="1">
    <source>
        <dbReference type="EMBL" id="KWV72411.1"/>
    </source>
</evidence>